<dbReference type="Gene3D" id="3.40.50.2300">
    <property type="match status" value="3"/>
</dbReference>
<dbReference type="GO" id="GO:0004672">
    <property type="term" value="F:protein kinase activity"/>
    <property type="evidence" value="ECO:0007669"/>
    <property type="project" value="InterPro"/>
</dbReference>
<evidence type="ECO:0000256" key="15">
    <source>
        <dbReference type="RuleBase" id="RU000405"/>
    </source>
</evidence>
<dbReference type="Proteomes" id="UP001142055">
    <property type="component" value="Chromosome 2"/>
</dbReference>
<keyword evidence="6 19" id="KW-0732">Signal</keyword>
<dbReference type="InterPro" id="IPR001054">
    <property type="entry name" value="A/G_cyclase"/>
</dbReference>
<evidence type="ECO:0000256" key="4">
    <source>
        <dbReference type="ARBA" id="ARBA00022475"/>
    </source>
</evidence>
<feature type="chain" id="PRO_5040149808" description="Guanylate cyclase" evidence="19">
    <location>
        <begin position="27"/>
        <end position="1149"/>
    </location>
</feature>
<evidence type="ECO:0000256" key="12">
    <source>
        <dbReference type="ARBA" id="ARBA00023180"/>
    </source>
</evidence>
<keyword evidence="9" id="KW-0342">GTP-binding</keyword>
<keyword evidence="10 18" id="KW-0472">Membrane</keyword>
<evidence type="ECO:0000256" key="13">
    <source>
        <dbReference type="ARBA" id="ARBA00023239"/>
    </source>
</evidence>
<keyword evidence="7" id="KW-0547">Nucleotide-binding</keyword>
<dbReference type="InterPro" id="IPR000719">
    <property type="entry name" value="Prot_kinase_dom"/>
</dbReference>
<comment type="caution">
    <text evidence="22">The sequence shown here is derived from an EMBL/GenBank/DDBJ whole genome shotgun (WGS) entry which is preliminary data.</text>
</comment>
<dbReference type="Pfam" id="PF01094">
    <property type="entry name" value="ANF_receptor"/>
    <property type="match status" value="1"/>
</dbReference>
<keyword evidence="8 18" id="KW-1133">Transmembrane helix</keyword>
<feature type="region of interest" description="Disordered" evidence="17">
    <location>
        <begin position="1114"/>
        <end position="1149"/>
    </location>
</feature>
<dbReference type="EC" id="4.6.1.2" evidence="3 16"/>
<dbReference type="EMBL" id="JAPWDV010000002">
    <property type="protein sequence ID" value="KAJ6220031.1"/>
    <property type="molecule type" value="Genomic_DNA"/>
</dbReference>
<keyword evidence="23" id="KW-1185">Reference proteome</keyword>
<dbReference type="PROSITE" id="PS00452">
    <property type="entry name" value="GUANYLATE_CYCLASE_1"/>
    <property type="match status" value="1"/>
</dbReference>
<evidence type="ECO:0000313" key="22">
    <source>
        <dbReference type="EMBL" id="KAJ6220031.1"/>
    </source>
</evidence>
<dbReference type="PRINTS" id="PR00255">
    <property type="entry name" value="NATPEPTIDER"/>
</dbReference>
<evidence type="ECO:0000259" key="21">
    <source>
        <dbReference type="PROSITE" id="PS50125"/>
    </source>
</evidence>
<evidence type="ECO:0000256" key="2">
    <source>
        <dbReference type="ARBA" id="ARBA00004251"/>
    </source>
</evidence>
<dbReference type="PROSITE" id="PS50125">
    <property type="entry name" value="GUANYLATE_CYCLASE_2"/>
    <property type="match status" value="1"/>
</dbReference>
<evidence type="ECO:0000259" key="20">
    <source>
        <dbReference type="PROSITE" id="PS50011"/>
    </source>
</evidence>
<dbReference type="PANTHER" id="PTHR11920:SF494">
    <property type="entry name" value="ATRIAL NATRIURETIC PEPTIDE RECEPTOR 2"/>
    <property type="match status" value="1"/>
</dbReference>
<dbReference type="SUPFAM" id="SSF55073">
    <property type="entry name" value="Nucleotide cyclase"/>
    <property type="match status" value="1"/>
</dbReference>
<feature type="domain" description="Guanylate cyclase" evidence="21">
    <location>
        <begin position="917"/>
        <end position="1047"/>
    </location>
</feature>
<feature type="transmembrane region" description="Helical" evidence="18">
    <location>
        <begin position="492"/>
        <end position="515"/>
    </location>
</feature>
<keyword evidence="12" id="KW-0325">Glycoprotein</keyword>
<evidence type="ECO:0000256" key="17">
    <source>
        <dbReference type="SAM" id="MobiDB-lite"/>
    </source>
</evidence>
<dbReference type="PANTHER" id="PTHR11920">
    <property type="entry name" value="GUANYLYL CYCLASE"/>
    <property type="match status" value="1"/>
</dbReference>
<dbReference type="InterPro" id="IPR050401">
    <property type="entry name" value="Cyclic_nucleotide_synthase"/>
</dbReference>
<gene>
    <name evidence="22" type="ORF">RDWZM_005843</name>
</gene>
<keyword evidence="4" id="KW-1003">Cell membrane</keyword>
<keyword evidence="14 16" id="KW-0141">cGMP biosynthesis</keyword>
<comment type="subcellular location">
    <subcellularLocation>
        <location evidence="2">Cell membrane</location>
        <topology evidence="2">Single-pass type I membrane protein</topology>
    </subcellularLocation>
</comment>
<evidence type="ECO:0000256" key="6">
    <source>
        <dbReference type="ARBA" id="ARBA00022729"/>
    </source>
</evidence>
<evidence type="ECO:0000256" key="9">
    <source>
        <dbReference type="ARBA" id="ARBA00023134"/>
    </source>
</evidence>
<evidence type="ECO:0000256" key="18">
    <source>
        <dbReference type="SAM" id="Phobius"/>
    </source>
</evidence>
<dbReference type="SUPFAM" id="SSF56112">
    <property type="entry name" value="Protein kinase-like (PK-like)"/>
    <property type="match status" value="1"/>
</dbReference>
<comment type="catalytic activity">
    <reaction evidence="1 16">
        <text>GTP = 3',5'-cyclic GMP + diphosphate</text>
        <dbReference type="Rhea" id="RHEA:13665"/>
        <dbReference type="ChEBI" id="CHEBI:33019"/>
        <dbReference type="ChEBI" id="CHEBI:37565"/>
        <dbReference type="ChEBI" id="CHEBI:57746"/>
        <dbReference type="EC" id="4.6.1.2"/>
    </reaction>
</comment>
<evidence type="ECO:0000256" key="1">
    <source>
        <dbReference type="ARBA" id="ARBA00001436"/>
    </source>
</evidence>
<dbReference type="GO" id="GO:0001653">
    <property type="term" value="F:peptide receptor activity"/>
    <property type="evidence" value="ECO:0007669"/>
    <property type="project" value="TreeGrafter"/>
</dbReference>
<evidence type="ECO:0000256" key="16">
    <source>
        <dbReference type="RuleBase" id="RU003431"/>
    </source>
</evidence>
<dbReference type="InterPro" id="IPR001245">
    <property type="entry name" value="Ser-Thr/Tyr_kinase_cat_dom"/>
</dbReference>
<sequence>MVTSRGSGSLIPTFFILCLLIGQFDCVRVDENPRTNSLNRRQSNQYQQSNRTDLILSDVNEVNFVLLISDQNELPVFYEIIKPTIELAIKEASRKYAHLRFNLVSVHDSNKCEDNVLGALAAEKYYTSKVNVFIGPICTIALDPVARMASYWNVPVFTAGGISVEFSNKRTFNTLTRMSFSLDRVSHFMIKIFREYEWHHIALIVDETEASNTLVKLSMQAIFKEAEFGYEIFFDIQSFSRKESNVTIDYKRYLQQASKVARVIILVANGELTRHMLIEAHELGMGNGDYAFFGVELLKQSGSSGDFSWYKAGDRRNKIAREMYESLMMMAVRVPISPEYTSFVHKVTKISSEEFGGVASHTNVNPIVAAFYDCVMMFAWTYNHTLATGGDTRDGRSIVRRLWNNTFPNGLTGDIVINENGDREVDYTLNDLDPETGTMRPVATYFGAKRVMEKFAGVEVHWPKSKGPPIDVPECGFFGENPACQIKESFPIWASILITFMIVTLVALVIAFIAYKKIKLEQDLNDSWWRVSYEDILFPNTKSGHKSALSLTTVSDTDGYQSGKASSLRIGGSIGHSLMSAAGEFDTINVGMYKGIKIAYKPLQVKKLILNRQMLVEIKQMREFTHENLVRFIGLCAEDPNYGTVNELMIRGSLRDLLETEKIQIDWTFKYSMMTDIVEGMLFLHSSQLEYHGHLKSTNCVVDGRFMVKIADYGLRTLHAQIVREQDLNPRALFWTAPEHLRSKDPLNSGSKKGDVYSFAIILQEIITRSPPFESLERLGRKKITYEPNEILDRVRMGTVPPFRPEVAPDECSKELLSLMHECWSEQALNRPDFVAIKPKLRKITQGISSRNFLDNLLNRMEQYSQNLERIVEEKTQSVIEEKQKTEELLYQLLPRFIADELKRGTHVKPESYECVTIFFSDIVGFTTLSAESNPMQVVDLLNDLYSCFDAIIDIHDVYKVETIGDAYMVASGLPVRNGNDHAKEIGQMALNLRKAVSAFKIRHLPKRKLQLRIGIHSGPCVAGVVGLKMPKYCLFGDTVNTASRMESHGEPLKIHISESTKDLLDTFNMFIIALRGEVEVKGKGSMVTYWLEGERKASNNSYRQLSEMDKYSSLNSSMGANDKQSNPPDYIDYNNIGKAQQTVPELDS</sequence>
<evidence type="ECO:0000313" key="23">
    <source>
        <dbReference type="Proteomes" id="UP001142055"/>
    </source>
</evidence>
<proteinExistence type="inferred from homology"/>
<evidence type="ECO:0000256" key="8">
    <source>
        <dbReference type="ARBA" id="ARBA00022989"/>
    </source>
</evidence>
<evidence type="ECO:0000256" key="3">
    <source>
        <dbReference type="ARBA" id="ARBA00012202"/>
    </source>
</evidence>
<dbReference type="GO" id="GO:0005524">
    <property type="term" value="F:ATP binding"/>
    <property type="evidence" value="ECO:0007669"/>
    <property type="project" value="InterPro"/>
</dbReference>
<dbReference type="Pfam" id="PF07714">
    <property type="entry name" value="PK_Tyr_Ser-Thr"/>
    <property type="match status" value="1"/>
</dbReference>
<dbReference type="Gene3D" id="1.10.510.10">
    <property type="entry name" value="Transferase(Phosphotransferase) domain 1"/>
    <property type="match status" value="1"/>
</dbReference>
<dbReference type="InterPro" id="IPR011009">
    <property type="entry name" value="Kinase-like_dom_sf"/>
</dbReference>
<dbReference type="GO" id="GO:0004016">
    <property type="term" value="F:adenylate cyclase activity"/>
    <property type="evidence" value="ECO:0007669"/>
    <property type="project" value="TreeGrafter"/>
</dbReference>
<evidence type="ECO:0000256" key="7">
    <source>
        <dbReference type="ARBA" id="ARBA00022741"/>
    </source>
</evidence>
<accession>A0A9Q0RNT4</accession>
<dbReference type="SUPFAM" id="SSF53822">
    <property type="entry name" value="Periplasmic binding protein-like I"/>
    <property type="match status" value="1"/>
</dbReference>
<dbReference type="Pfam" id="PF00211">
    <property type="entry name" value="Guanylate_cyc"/>
    <property type="match status" value="1"/>
</dbReference>
<dbReference type="FunFam" id="3.30.70.1230:FF:000004">
    <property type="entry name" value="Guanylate cyclase"/>
    <property type="match status" value="1"/>
</dbReference>
<evidence type="ECO:0000256" key="10">
    <source>
        <dbReference type="ARBA" id="ARBA00023136"/>
    </source>
</evidence>
<keyword evidence="11" id="KW-0675">Receptor</keyword>
<feature type="compositionally biased region" description="Polar residues" evidence="17">
    <location>
        <begin position="1138"/>
        <end position="1149"/>
    </location>
</feature>
<dbReference type="OMA" id="ITRSPPF"/>
<reference evidence="22" key="1">
    <citation type="submission" date="2022-12" db="EMBL/GenBank/DDBJ databases">
        <title>Genome assemblies of Blomia tropicalis.</title>
        <authorList>
            <person name="Cui Y."/>
        </authorList>
    </citation>
    <scope>NUCLEOTIDE SEQUENCE</scope>
    <source>
        <tissue evidence="22">Adult mites</tissue>
    </source>
</reference>
<dbReference type="InterPro" id="IPR018297">
    <property type="entry name" value="A/G_cyclase_CS"/>
</dbReference>
<dbReference type="GO" id="GO:0005525">
    <property type="term" value="F:GTP binding"/>
    <property type="evidence" value="ECO:0007669"/>
    <property type="project" value="UniProtKB-KW"/>
</dbReference>
<dbReference type="GO" id="GO:0004383">
    <property type="term" value="F:guanylate cyclase activity"/>
    <property type="evidence" value="ECO:0007669"/>
    <property type="project" value="UniProtKB-EC"/>
</dbReference>
<dbReference type="GO" id="GO:0005886">
    <property type="term" value="C:plasma membrane"/>
    <property type="evidence" value="ECO:0007669"/>
    <property type="project" value="UniProtKB-SubCell"/>
</dbReference>
<dbReference type="InterPro" id="IPR029787">
    <property type="entry name" value="Nucleotide_cyclase"/>
</dbReference>
<dbReference type="CDD" id="cd06352">
    <property type="entry name" value="PBP1_NPR_GC-like"/>
    <property type="match status" value="1"/>
</dbReference>
<protein>
    <recommendedName>
        <fullName evidence="3 16">Guanylate cyclase</fullName>
        <ecNumber evidence="3 16">4.6.1.2</ecNumber>
    </recommendedName>
</protein>
<comment type="similarity">
    <text evidence="15">Belongs to the adenylyl cyclase class-4/guanylyl cyclase family.</text>
</comment>
<dbReference type="Gene3D" id="3.30.70.1230">
    <property type="entry name" value="Nucleotide cyclase"/>
    <property type="match status" value="1"/>
</dbReference>
<dbReference type="GO" id="GO:0007168">
    <property type="term" value="P:receptor guanylyl cyclase signaling pathway"/>
    <property type="evidence" value="ECO:0007669"/>
    <property type="project" value="TreeGrafter"/>
</dbReference>
<evidence type="ECO:0000256" key="14">
    <source>
        <dbReference type="ARBA" id="ARBA00023293"/>
    </source>
</evidence>
<feature type="signal peptide" evidence="19">
    <location>
        <begin position="1"/>
        <end position="26"/>
    </location>
</feature>
<dbReference type="OrthoDB" id="1890790at2759"/>
<dbReference type="SMART" id="SM00044">
    <property type="entry name" value="CYCc"/>
    <property type="match status" value="1"/>
</dbReference>
<feature type="compositionally biased region" description="Polar residues" evidence="17">
    <location>
        <begin position="1114"/>
        <end position="1128"/>
    </location>
</feature>
<dbReference type="InterPro" id="IPR028082">
    <property type="entry name" value="Peripla_BP_I"/>
</dbReference>
<evidence type="ECO:0000256" key="5">
    <source>
        <dbReference type="ARBA" id="ARBA00022692"/>
    </source>
</evidence>
<dbReference type="AlphaFoldDB" id="A0A9Q0RNT4"/>
<dbReference type="CDD" id="cd07302">
    <property type="entry name" value="CHD"/>
    <property type="match status" value="1"/>
</dbReference>
<dbReference type="InterPro" id="IPR001828">
    <property type="entry name" value="ANF_lig-bd_rcpt"/>
</dbReference>
<dbReference type="PROSITE" id="PS50011">
    <property type="entry name" value="PROTEIN_KINASE_DOM"/>
    <property type="match status" value="1"/>
</dbReference>
<keyword evidence="13 15" id="KW-0456">Lyase</keyword>
<feature type="domain" description="Protein kinase" evidence="20">
    <location>
        <begin position="574"/>
        <end position="854"/>
    </location>
</feature>
<organism evidence="22 23">
    <name type="scientific">Blomia tropicalis</name>
    <name type="common">Mite</name>
    <dbReference type="NCBI Taxonomy" id="40697"/>
    <lineage>
        <taxon>Eukaryota</taxon>
        <taxon>Metazoa</taxon>
        <taxon>Ecdysozoa</taxon>
        <taxon>Arthropoda</taxon>
        <taxon>Chelicerata</taxon>
        <taxon>Arachnida</taxon>
        <taxon>Acari</taxon>
        <taxon>Acariformes</taxon>
        <taxon>Sarcoptiformes</taxon>
        <taxon>Astigmata</taxon>
        <taxon>Glycyphagoidea</taxon>
        <taxon>Echimyopodidae</taxon>
        <taxon>Blomia</taxon>
    </lineage>
</organism>
<evidence type="ECO:0000256" key="11">
    <source>
        <dbReference type="ARBA" id="ARBA00023170"/>
    </source>
</evidence>
<dbReference type="GO" id="GO:0035556">
    <property type="term" value="P:intracellular signal transduction"/>
    <property type="evidence" value="ECO:0007669"/>
    <property type="project" value="InterPro"/>
</dbReference>
<evidence type="ECO:0000256" key="19">
    <source>
        <dbReference type="SAM" id="SignalP"/>
    </source>
</evidence>
<name>A0A9Q0RNT4_BLOTA</name>
<dbReference type="InterPro" id="IPR001170">
    <property type="entry name" value="ANPR/GUC"/>
</dbReference>
<keyword evidence="5 18" id="KW-0812">Transmembrane</keyword>